<evidence type="ECO:0000256" key="9">
    <source>
        <dbReference type="ARBA" id="ARBA00023136"/>
    </source>
</evidence>
<gene>
    <name evidence="11" type="ORF">EDD53_1267</name>
</gene>
<evidence type="ECO:0000256" key="5">
    <source>
        <dbReference type="ARBA" id="ARBA00022737"/>
    </source>
</evidence>
<accession>A0A3N4VGR5</accession>
<evidence type="ECO:0000256" key="4">
    <source>
        <dbReference type="ARBA" id="ARBA00022597"/>
    </source>
</evidence>
<keyword evidence="8" id="KW-1278">Translocase</keyword>
<dbReference type="PROSITE" id="PS00211">
    <property type="entry name" value="ABC_TRANSPORTER_1"/>
    <property type="match status" value="1"/>
</dbReference>
<evidence type="ECO:0000313" key="12">
    <source>
        <dbReference type="Proteomes" id="UP000269689"/>
    </source>
</evidence>
<keyword evidence="5" id="KW-0677">Repeat</keyword>
<dbReference type="CDD" id="cd03215">
    <property type="entry name" value="ABC_Carb_Monos_II"/>
    <property type="match status" value="1"/>
</dbReference>
<evidence type="ECO:0000256" key="2">
    <source>
        <dbReference type="ARBA" id="ARBA00022448"/>
    </source>
</evidence>
<dbReference type="InterPro" id="IPR050107">
    <property type="entry name" value="ABC_carbohydrate_import_ATPase"/>
</dbReference>
<evidence type="ECO:0000256" key="6">
    <source>
        <dbReference type="ARBA" id="ARBA00022741"/>
    </source>
</evidence>
<protein>
    <submittedName>
        <fullName evidence="11">Multiple monosaccharide ABC transporter ATP-binding protein</fullName>
    </submittedName>
</protein>
<evidence type="ECO:0000256" key="1">
    <source>
        <dbReference type="ARBA" id="ARBA00004202"/>
    </source>
</evidence>
<evidence type="ECO:0000313" key="11">
    <source>
        <dbReference type="EMBL" id="RPE72124.1"/>
    </source>
</evidence>
<reference evidence="11 12" key="1">
    <citation type="submission" date="2018-11" db="EMBL/GenBank/DDBJ databases">
        <title>Genomic Encyclopedia of Type Strains, Phase IV (KMG-IV): sequencing the most valuable type-strain genomes for metagenomic binning, comparative biology and taxonomic classification.</title>
        <authorList>
            <person name="Goeker M."/>
        </authorList>
    </citation>
    <scope>NUCLEOTIDE SEQUENCE [LARGE SCALE GENOMIC DNA]</scope>
    <source>
        <strain evidence="11 12">DSM 104731</strain>
    </source>
</reference>
<dbReference type="NCBIfam" id="NF040905">
    <property type="entry name" value="GguA"/>
    <property type="match status" value="1"/>
</dbReference>
<dbReference type="FunFam" id="3.40.50.300:FF:000127">
    <property type="entry name" value="Ribose import ATP-binding protein RbsA"/>
    <property type="match status" value="1"/>
</dbReference>
<dbReference type="PANTHER" id="PTHR43790:SF1">
    <property type="entry name" value="XYLOSE IMPORT ATP-BINDING PROTEIN XYLG"/>
    <property type="match status" value="1"/>
</dbReference>
<dbReference type="OrthoDB" id="9805029at2"/>
<evidence type="ECO:0000256" key="7">
    <source>
        <dbReference type="ARBA" id="ARBA00022840"/>
    </source>
</evidence>
<comment type="caution">
    <text evidence="11">The sequence shown here is derived from an EMBL/GenBank/DDBJ whole genome shotgun (WGS) entry which is preliminary data.</text>
</comment>
<dbReference type="InterPro" id="IPR003439">
    <property type="entry name" value="ABC_transporter-like_ATP-bd"/>
</dbReference>
<keyword evidence="12" id="KW-1185">Reference proteome</keyword>
<keyword evidence="9" id="KW-0472">Membrane</keyword>
<dbReference type="InterPro" id="IPR017871">
    <property type="entry name" value="ABC_transporter-like_CS"/>
</dbReference>
<dbReference type="RefSeq" id="WP_123792269.1">
    <property type="nucleotide sequence ID" value="NZ_RKQK01000001.1"/>
</dbReference>
<evidence type="ECO:0000256" key="3">
    <source>
        <dbReference type="ARBA" id="ARBA00022475"/>
    </source>
</evidence>
<dbReference type="InterPro" id="IPR053466">
    <property type="entry name" value="L-arabinose_ABC_transporter"/>
</dbReference>
<dbReference type="Gene3D" id="3.40.50.300">
    <property type="entry name" value="P-loop containing nucleotide triphosphate hydrolases"/>
    <property type="match status" value="2"/>
</dbReference>
<dbReference type="SUPFAM" id="SSF52540">
    <property type="entry name" value="P-loop containing nucleoside triphosphate hydrolases"/>
    <property type="match status" value="2"/>
</dbReference>
<name>A0A3N4VGR5_9RHOB</name>
<feature type="domain" description="ABC transporter" evidence="10">
    <location>
        <begin position="263"/>
        <end position="503"/>
    </location>
</feature>
<sequence>MSLLLEMKSITKEFPGVKALDNVSLTVETGEIHAICGENGAGKSTLMKVLSGVYPTGSYDGEIHFDGAHSTFKATSDSEAKGIIIIHQELALVPLLSVAENIFLGNERAKNGVMNWHETFDRTKGLLAKVGLSENPATLVDTLGVGKQQLVEIAKALSKDVRLLILDEPTAALSEADSTTLLDLMLELKRQGVTQIIISHKLNEIKRVADKITVIRDGASVSTLDLVQGEVSEDDIVRDMVGRDMSQRYPTRSPRAGDMLMEVSDWNVWHPDHGDRQVIEGAGFNVRAGEVVGIAGLMGAGRTELAMSLFGRSYGQKISGQIKIRGKDTVLKDVPAAIDAGLAYVTEDRKSLGLLLDDTIQRNTTLANLPKIATRGILDEGKEADIAEGYRKSLQIRTPSVQQIVGNLSGGNQQKVVLAKWLFTEPDVLILDEPTRGIDVGAKYEIYGLINDLSAHDKGVVMISSELPELLGMCDRIYVMNEGKIVGELSAQDASQERIMSMIVTN</sequence>
<keyword evidence="3" id="KW-1003">Cell membrane</keyword>
<dbReference type="GO" id="GO:0005524">
    <property type="term" value="F:ATP binding"/>
    <property type="evidence" value="ECO:0007669"/>
    <property type="project" value="UniProtKB-KW"/>
</dbReference>
<dbReference type="GO" id="GO:0005886">
    <property type="term" value="C:plasma membrane"/>
    <property type="evidence" value="ECO:0007669"/>
    <property type="project" value="UniProtKB-SubCell"/>
</dbReference>
<keyword evidence="4" id="KW-0762">Sugar transport</keyword>
<proteinExistence type="predicted"/>
<dbReference type="SMART" id="SM00382">
    <property type="entry name" value="AAA"/>
    <property type="match status" value="2"/>
</dbReference>
<comment type="subcellular location">
    <subcellularLocation>
        <location evidence="1">Cell membrane</location>
        <topology evidence="1">Peripheral membrane protein</topology>
    </subcellularLocation>
</comment>
<evidence type="ECO:0000259" key="10">
    <source>
        <dbReference type="PROSITE" id="PS50893"/>
    </source>
</evidence>
<dbReference type="PANTHER" id="PTHR43790">
    <property type="entry name" value="CARBOHYDRATE TRANSPORT ATP-BINDING PROTEIN MG119-RELATED"/>
    <property type="match status" value="1"/>
</dbReference>
<keyword evidence="7 11" id="KW-0067">ATP-binding</keyword>
<dbReference type="Pfam" id="PF00005">
    <property type="entry name" value="ABC_tran"/>
    <property type="match status" value="2"/>
</dbReference>
<evidence type="ECO:0000256" key="8">
    <source>
        <dbReference type="ARBA" id="ARBA00022967"/>
    </source>
</evidence>
<keyword evidence="6" id="KW-0547">Nucleotide-binding</keyword>
<organism evidence="11 12">
    <name type="scientific">Pacificibacter maritimus</name>
    <dbReference type="NCBI Taxonomy" id="762213"/>
    <lineage>
        <taxon>Bacteria</taxon>
        <taxon>Pseudomonadati</taxon>
        <taxon>Pseudomonadota</taxon>
        <taxon>Alphaproteobacteria</taxon>
        <taxon>Rhodobacterales</taxon>
        <taxon>Roseobacteraceae</taxon>
        <taxon>Pacificibacter</taxon>
    </lineage>
</organism>
<dbReference type="CDD" id="cd03216">
    <property type="entry name" value="ABC_Carb_Monos_I"/>
    <property type="match status" value="1"/>
</dbReference>
<dbReference type="Proteomes" id="UP000269689">
    <property type="component" value="Unassembled WGS sequence"/>
</dbReference>
<dbReference type="InterPro" id="IPR003593">
    <property type="entry name" value="AAA+_ATPase"/>
</dbReference>
<feature type="domain" description="ABC transporter" evidence="10">
    <location>
        <begin position="5"/>
        <end position="242"/>
    </location>
</feature>
<dbReference type="EMBL" id="RKQK01000001">
    <property type="protein sequence ID" value="RPE72124.1"/>
    <property type="molecule type" value="Genomic_DNA"/>
</dbReference>
<dbReference type="GO" id="GO:0016887">
    <property type="term" value="F:ATP hydrolysis activity"/>
    <property type="evidence" value="ECO:0007669"/>
    <property type="project" value="InterPro"/>
</dbReference>
<dbReference type="PROSITE" id="PS50893">
    <property type="entry name" value="ABC_TRANSPORTER_2"/>
    <property type="match status" value="2"/>
</dbReference>
<dbReference type="AlphaFoldDB" id="A0A3N4VGR5"/>
<dbReference type="InterPro" id="IPR027417">
    <property type="entry name" value="P-loop_NTPase"/>
</dbReference>
<keyword evidence="2" id="KW-0813">Transport</keyword>